<dbReference type="EMBL" id="JAQIZT010000002">
    <property type="protein sequence ID" value="KAJ7007194.1"/>
    <property type="molecule type" value="Genomic_DNA"/>
</dbReference>
<comment type="caution">
    <text evidence="5">The sequence shown here is derived from an EMBL/GenBank/DDBJ whole genome shotgun (WGS) entry which is preliminary data.</text>
</comment>
<keyword evidence="2" id="KW-0328">Glycosyltransferase</keyword>
<dbReference type="GO" id="GO:0035251">
    <property type="term" value="F:UDP-glucosyltransferase activity"/>
    <property type="evidence" value="ECO:0007669"/>
    <property type="project" value="TreeGrafter"/>
</dbReference>
<evidence type="ECO:0000313" key="6">
    <source>
        <dbReference type="Proteomes" id="UP001164929"/>
    </source>
</evidence>
<accession>A0AAD6WE59</accession>
<dbReference type="PANTHER" id="PTHR48047">
    <property type="entry name" value="GLYCOSYLTRANSFERASE"/>
    <property type="match status" value="1"/>
</dbReference>
<protein>
    <submittedName>
        <fullName evidence="5">Scopoletin glucosyltransferase-like</fullName>
    </submittedName>
</protein>
<keyword evidence="6" id="KW-1185">Reference proteome</keyword>
<organism evidence="5 6">
    <name type="scientific">Populus alba x Populus x berolinensis</name>
    <dbReference type="NCBI Taxonomy" id="444605"/>
    <lineage>
        <taxon>Eukaryota</taxon>
        <taxon>Viridiplantae</taxon>
        <taxon>Streptophyta</taxon>
        <taxon>Embryophyta</taxon>
        <taxon>Tracheophyta</taxon>
        <taxon>Spermatophyta</taxon>
        <taxon>Magnoliopsida</taxon>
        <taxon>eudicotyledons</taxon>
        <taxon>Gunneridae</taxon>
        <taxon>Pentapetalae</taxon>
        <taxon>rosids</taxon>
        <taxon>fabids</taxon>
        <taxon>Malpighiales</taxon>
        <taxon>Salicaceae</taxon>
        <taxon>Saliceae</taxon>
        <taxon>Populus</taxon>
    </lineage>
</organism>
<evidence type="ECO:0000313" key="5">
    <source>
        <dbReference type="EMBL" id="KAJ7007194.1"/>
    </source>
</evidence>
<dbReference type="InterPro" id="IPR002213">
    <property type="entry name" value="UDP_glucos_trans"/>
</dbReference>
<dbReference type="InterPro" id="IPR058980">
    <property type="entry name" value="Glyco_transf_N"/>
</dbReference>
<keyword evidence="3" id="KW-0808">Transferase</keyword>
<evidence type="ECO:0000256" key="1">
    <source>
        <dbReference type="ARBA" id="ARBA00009995"/>
    </source>
</evidence>
<gene>
    <name evidence="5" type="ORF">NC653_006290</name>
</gene>
<evidence type="ECO:0000256" key="2">
    <source>
        <dbReference type="ARBA" id="ARBA00022676"/>
    </source>
</evidence>
<dbReference type="AlphaFoldDB" id="A0AAD6WE59"/>
<dbReference type="CDD" id="cd03784">
    <property type="entry name" value="GT1_Gtf-like"/>
    <property type="match status" value="1"/>
</dbReference>
<dbReference type="Gene3D" id="3.40.50.2000">
    <property type="entry name" value="Glycogen Phosphorylase B"/>
    <property type="match status" value="4"/>
</dbReference>
<dbReference type="Proteomes" id="UP001164929">
    <property type="component" value="Chromosome 2"/>
</dbReference>
<dbReference type="PANTHER" id="PTHR48047:SF45">
    <property type="entry name" value="SCOPOLETIN GLUCOSYLTRANSFERASE-LIKE"/>
    <property type="match status" value="1"/>
</dbReference>
<evidence type="ECO:0000259" key="4">
    <source>
        <dbReference type="Pfam" id="PF26168"/>
    </source>
</evidence>
<dbReference type="SUPFAM" id="SSF53756">
    <property type="entry name" value="UDP-Glycosyltransferase/glycogen phosphorylase"/>
    <property type="match status" value="1"/>
</dbReference>
<dbReference type="FunFam" id="3.40.50.2000:FF:000071">
    <property type="entry name" value="Glycosyltransferase"/>
    <property type="match status" value="1"/>
</dbReference>
<feature type="domain" description="Glycosyltransferase N-terminal" evidence="4">
    <location>
        <begin position="7"/>
        <end position="247"/>
    </location>
</feature>
<evidence type="ECO:0000256" key="3">
    <source>
        <dbReference type="ARBA" id="ARBA00022679"/>
    </source>
</evidence>
<sequence>MDSEEKQIHVMFLPYLAPGHMMPMVDMARLLAGNGLKVTIITTTMNAAQFQNAIDRDIKSGRQISLATLRFPSIEAGLPEGCENLSSTTTPEMTLKLFHGIELLQPHIKMILQKHRPDCIASDYLFPWTVDVAIELGIPRLAFNGSGFFNLCVANSIDCHRPHNNVTSETEQFVIPGLPDKVTITRSQLPDIVKGENEVFSALFDKLKEAERKSFGVLMNSFYELEPAYADHFRKVTGIKAWHLGPVSLFNRNAADRLERGGETSIRKHSCLDWLESKKPKSVLYICFGSLTRFSKTQISEIASALEESKQFYNEKLITQVLKLGVPVGNETWKVWANEESPLINRDKIEKAVRTVMGDTDEAMEMRKQASRLEAFAKMTIEEGGSSCNDLKALIEDIRTYKHATGRGESR</sequence>
<reference evidence="5" key="1">
    <citation type="journal article" date="2023" name="Mol. Ecol. Resour.">
        <title>Chromosome-level genome assembly of a triploid poplar Populus alba 'Berolinensis'.</title>
        <authorList>
            <person name="Chen S."/>
            <person name="Yu Y."/>
            <person name="Wang X."/>
            <person name="Wang S."/>
            <person name="Zhang T."/>
            <person name="Zhou Y."/>
            <person name="He R."/>
            <person name="Meng N."/>
            <person name="Wang Y."/>
            <person name="Liu W."/>
            <person name="Liu Z."/>
            <person name="Liu J."/>
            <person name="Guo Q."/>
            <person name="Huang H."/>
            <person name="Sederoff R.R."/>
            <person name="Wang G."/>
            <person name="Qu G."/>
            <person name="Chen S."/>
        </authorList>
    </citation>
    <scope>NUCLEOTIDE SEQUENCE</scope>
    <source>
        <strain evidence="5">SC-2020</strain>
    </source>
</reference>
<name>A0AAD6WE59_9ROSI</name>
<comment type="similarity">
    <text evidence="1">Belongs to the UDP-glycosyltransferase family.</text>
</comment>
<dbReference type="Pfam" id="PF26168">
    <property type="entry name" value="Glyco_transf_N"/>
    <property type="match status" value="1"/>
</dbReference>
<proteinExistence type="inferred from homology"/>